<evidence type="ECO:0000256" key="5">
    <source>
        <dbReference type="ARBA" id="ARBA00023242"/>
    </source>
</evidence>
<dbReference type="EMBL" id="CM004397">
    <property type="protein sequence ID" value="OAY37980.1"/>
    <property type="molecule type" value="Genomic_DNA"/>
</dbReference>
<accession>A0A0M4FLR6</accession>
<comment type="subcellular location">
    <subcellularLocation>
        <location evidence="1">Nucleus</location>
    </subcellularLocation>
</comment>
<sequence length="347" mass="40045">MESEACQNFNLPPGFRFHPSDEELIVHYLKNKVASRPLPASIIAEINLYQHNPWELPKKALFGEDEWYFFSPRDRKYPKGARPNRAAGSGYWKATGTDRPILNSSGSKNIGVKKALVFYLGRPPKGTKTDWIMNEYRLLDAMVKPCRSKGSMRLDDWVLCRVRQKGNVSKNINEVQDDQNKDDIWYLPKMEEARGTYTNYSNELITDCFNKDRRFLASILAGQTLPPIDTISCLSNQRSDKDNSVVYEDGSDMLNSPITVSSFDNYSSLKMKPNEEARCENLHPSNNKLNNGNRDEDLLPRYMVPRSDLSYYHQNQSQERVYAPNTYDPINGFLELDELAFYCKYLQ</sequence>
<dbReference type="Proteomes" id="UP000091857">
    <property type="component" value="Chromosome 11"/>
</dbReference>
<keyword evidence="5" id="KW-0539">Nucleus</keyword>
<reference evidence="7" key="1">
    <citation type="journal article" date="2015" name="PLoS ONE">
        <title>Genome-Wide Identification and Expression Analysis of the NAC Transcription Factor Family in Cassava.</title>
        <authorList>
            <person name="Hu W."/>
            <person name="Wei Y."/>
            <person name="Xia Z."/>
            <person name="Yan Y."/>
            <person name="Hou X."/>
            <person name="Zou M."/>
            <person name="Lu C."/>
            <person name="Wang W."/>
            <person name="Peng M."/>
        </authorList>
    </citation>
    <scope>NUCLEOTIDE SEQUENCE</scope>
    <source>
        <strain evidence="7">MeNAC75</strain>
    </source>
</reference>
<evidence type="ECO:0000256" key="1">
    <source>
        <dbReference type="ARBA" id="ARBA00004123"/>
    </source>
</evidence>
<evidence type="ECO:0000256" key="4">
    <source>
        <dbReference type="ARBA" id="ARBA00023163"/>
    </source>
</evidence>
<feature type="domain" description="NAC" evidence="6">
    <location>
        <begin position="11"/>
        <end position="165"/>
    </location>
</feature>
<dbReference type="PROSITE" id="PS51005">
    <property type="entry name" value="NAC"/>
    <property type="match status" value="1"/>
</dbReference>
<dbReference type="Gramene" id="Manes.11G142800.1.v8.1">
    <property type="protein sequence ID" value="Manes.11G142800.1.v8.1.CDS"/>
    <property type="gene ID" value="Manes.11G142800.v8.1"/>
</dbReference>
<dbReference type="FunFam" id="2.170.150.80:FF:000008">
    <property type="entry name" value="NAC domain-containing protein 72-like"/>
    <property type="match status" value="1"/>
</dbReference>
<gene>
    <name evidence="8" type="ORF">MANES_11G142800</name>
</gene>
<dbReference type="EMBL" id="KR605213">
    <property type="protein sequence ID" value="ALC79052.1"/>
    <property type="molecule type" value="mRNA"/>
</dbReference>
<reference evidence="8 9" key="2">
    <citation type="submission" date="2016-02" db="EMBL/GenBank/DDBJ databases">
        <title>WGS assembly of Manihot esculenta.</title>
        <authorList>
            <person name="Bredeson J.V."/>
            <person name="Prochnik S.E."/>
            <person name="Lyons J.B."/>
            <person name="Schmutz J."/>
            <person name="Grimwood J."/>
            <person name="Vrebalov J."/>
            <person name="Bart R.S."/>
            <person name="Amuge T."/>
            <person name="Ferguson M.E."/>
            <person name="Green R."/>
            <person name="Putnam N."/>
            <person name="Stites J."/>
            <person name="Rounsley S."/>
            <person name="Rokhsar D.S."/>
        </authorList>
    </citation>
    <scope>NUCLEOTIDE SEQUENCE [LARGE SCALE GENOMIC DNA]</scope>
    <source>
        <strain evidence="9">cv. AM560-2</strain>
        <tissue evidence="8">Leaf</tissue>
    </source>
</reference>
<dbReference type="PANTHER" id="PTHR31719:SF157">
    <property type="entry name" value="NAC TRANSCRIPTION FACTOR-LIKE PROTEIN"/>
    <property type="match status" value="1"/>
</dbReference>
<organism evidence="7">
    <name type="scientific">Manihot esculenta</name>
    <name type="common">Cassava</name>
    <name type="synonym">Jatropha manihot</name>
    <dbReference type="NCBI Taxonomy" id="3983"/>
    <lineage>
        <taxon>Eukaryota</taxon>
        <taxon>Viridiplantae</taxon>
        <taxon>Streptophyta</taxon>
        <taxon>Embryophyta</taxon>
        <taxon>Tracheophyta</taxon>
        <taxon>Spermatophyta</taxon>
        <taxon>Magnoliopsida</taxon>
        <taxon>eudicotyledons</taxon>
        <taxon>Gunneridae</taxon>
        <taxon>Pentapetalae</taxon>
        <taxon>rosids</taxon>
        <taxon>fabids</taxon>
        <taxon>Malpighiales</taxon>
        <taxon>Euphorbiaceae</taxon>
        <taxon>Crotonoideae</taxon>
        <taxon>Manihoteae</taxon>
        <taxon>Manihot</taxon>
    </lineage>
</organism>
<keyword evidence="2" id="KW-0805">Transcription regulation</keyword>
<dbReference type="SUPFAM" id="SSF101941">
    <property type="entry name" value="NAC domain"/>
    <property type="match status" value="1"/>
</dbReference>
<keyword evidence="4" id="KW-0804">Transcription</keyword>
<dbReference type="GO" id="GO:0005634">
    <property type="term" value="C:nucleus"/>
    <property type="evidence" value="ECO:0007669"/>
    <property type="project" value="UniProtKB-SubCell"/>
</dbReference>
<keyword evidence="3" id="KW-0238">DNA-binding</keyword>
<dbReference type="AlphaFoldDB" id="A0A0M4FLR6"/>
<dbReference type="OrthoDB" id="1921961at2759"/>
<evidence type="ECO:0000256" key="2">
    <source>
        <dbReference type="ARBA" id="ARBA00023015"/>
    </source>
</evidence>
<evidence type="ECO:0000259" key="6">
    <source>
        <dbReference type="PROSITE" id="PS51005"/>
    </source>
</evidence>
<dbReference type="InterPro" id="IPR003441">
    <property type="entry name" value="NAC-dom"/>
</dbReference>
<dbReference type="PANTHER" id="PTHR31719">
    <property type="entry name" value="NAC TRANSCRIPTION FACTOR 56"/>
    <property type="match status" value="1"/>
</dbReference>
<protein>
    <submittedName>
        <fullName evidence="7">NAC transcription factors 75</fullName>
    </submittedName>
</protein>
<dbReference type="STRING" id="3983.A0A0M4FLR6"/>
<dbReference type="SMR" id="A0A0M4FLR6"/>
<dbReference type="GO" id="GO:0006355">
    <property type="term" value="P:regulation of DNA-templated transcription"/>
    <property type="evidence" value="ECO:0007669"/>
    <property type="project" value="InterPro"/>
</dbReference>
<dbReference type="OMA" id="RVRHKGY"/>
<dbReference type="Pfam" id="PF02365">
    <property type="entry name" value="NAM"/>
    <property type="match status" value="1"/>
</dbReference>
<proteinExistence type="evidence at transcript level"/>
<dbReference type="Gene3D" id="2.170.150.80">
    <property type="entry name" value="NAC domain"/>
    <property type="match status" value="1"/>
</dbReference>
<dbReference type="GO" id="GO:0003677">
    <property type="term" value="F:DNA binding"/>
    <property type="evidence" value="ECO:0007669"/>
    <property type="project" value="UniProtKB-KW"/>
</dbReference>
<dbReference type="InterPro" id="IPR036093">
    <property type="entry name" value="NAC_dom_sf"/>
</dbReference>
<name>A0A0M4FLR6_MANES</name>
<evidence type="ECO:0000256" key="3">
    <source>
        <dbReference type="ARBA" id="ARBA00023125"/>
    </source>
</evidence>
<keyword evidence="9" id="KW-1185">Reference proteome</keyword>
<evidence type="ECO:0000313" key="9">
    <source>
        <dbReference type="Proteomes" id="UP000091857"/>
    </source>
</evidence>
<evidence type="ECO:0000313" key="7">
    <source>
        <dbReference type="EMBL" id="ALC79052.1"/>
    </source>
</evidence>
<evidence type="ECO:0000313" key="8">
    <source>
        <dbReference type="EMBL" id="OAY37980.1"/>
    </source>
</evidence>